<dbReference type="AlphaFoldDB" id="A0A5C7ISI2"/>
<dbReference type="SUPFAM" id="SSF54236">
    <property type="entry name" value="Ubiquitin-like"/>
    <property type="match status" value="1"/>
</dbReference>
<organism evidence="2 3">
    <name type="scientific">Acer yangbiense</name>
    <dbReference type="NCBI Taxonomy" id="1000413"/>
    <lineage>
        <taxon>Eukaryota</taxon>
        <taxon>Viridiplantae</taxon>
        <taxon>Streptophyta</taxon>
        <taxon>Embryophyta</taxon>
        <taxon>Tracheophyta</taxon>
        <taxon>Spermatophyta</taxon>
        <taxon>Magnoliopsida</taxon>
        <taxon>eudicotyledons</taxon>
        <taxon>Gunneridae</taxon>
        <taxon>Pentapetalae</taxon>
        <taxon>rosids</taxon>
        <taxon>malvids</taxon>
        <taxon>Sapindales</taxon>
        <taxon>Sapindaceae</taxon>
        <taxon>Hippocastanoideae</taxon>
        <taxon>Acereae</taxon>
        <taxon>Acer</taxon>
    </lineage>
</organism>
<dbReference type="EMBL" id="VAHF01000001">
    <property type="protein sequence ID" value="TXG72353.1"/>
    <property type="molecule type" value="Genomic_DNA"/>
</dbReference>
<dbReference type="InterPro" id="IPR042160">
    <property type="entry name" value="HD-Zip_IV"/>
</dbReference>
<dbReference type="PRINTS" id="PR00348">
    <property type="entry name" value="UBIQUITIN"/>
</dbReference>
<evidence type="ECO:0000259" key="1">
    <source>
        <dbReference type="PROSITE" id="PS50053"/>
    </source>
</evidence>
<dbReference type="PANTHER" id="PTHR45654">
    <property type="entry name" value="HOMEOBOX-LEUCINE ZIPPER PROTEIN MERISTEM L1"/>
    <property type="match status" value="1"/>
</dbReference>
<feature type="domain" description="Ubiquitin-like" evidence="1">
    <location>
        <begin position="83"/>
        <end position="130"/>
    </location>
</feature>
<dbReference type="Pfam" id="PF00240">
    <property type="entry name" value="ubiquitin"/>
    <property type="match status" value="1"/>
</dbReference>
<dbReference type="PANTHER" id="PTHR45654:SF24">
    <property type="entry name" value="HOMEOBOX-LEUCINE ZIPPER PROTEIN GLABRA 2"/>
    <property type="match status" value="1"/>
</dbReference>
<sequence length="161" mass="18797">MIFLKTTLNCIVTWVENMEVPTLGLAQDDLFWTMVNSNLAFGARQWVTWVENMEMPTLALAQDDLFWTMVNSNLAFGARQWMMDLYFMVRKTIAMKVKKSETIGNLKVMLREKEGISEDLQVLSFNGQGLWHDFRRIMDEDIAMNSIYYMSPRTISEKVAF</sequence>
<gene>
    <name evidence="2" type="ORF">EZV62_000932</name>
</gene>
<proteinExistence type="predicted"/>
<name>A0A5C7ISI2_9ROSI</name>
<protein>
    <recommendedName>
        <fullName evidence="1">Ubiquitin-like domain-containing protein</fullName>
    </recommendedName>
</protein>
<dbReference type="OrthoDB" id="1894077at2759"/>
<keyword evidence="3" id="KW-1185">Reference proteome</keyword>
<dbReference type="InterPro" id="IPR029071">
    <property type="entry name" value="Ubiquitin-like_domsf"/>
</dbReference>
<dbReference type="InterPro" id="IPR019956">
    <property type="entry name" value="Ubiquitin_dom"/>
</dbReference>
<dbReference type="Proteomes" id="UP000323000">
    <property type="component" value="Chromosome 1"/>
</dbReference>
<reference evidence="3" key="1">
    <citation type="journal article" date="2019" name="Gigascience">
        <title>De novo genome assembly of the endangered Acer yangbiense, a plant species with extremely small populations endemic to Yunnan Province, China.</title>
        <authorList>
            <person name="Yang J."/>
            <person name="Wariss H.M."/>
            <person name="Tao L."/>
            <person name="Zhang R."/>
            <person name="Yun Q."/>
            <person name="Hollingsworth P."/>
            <person name="Dao Z."/>
            <person name="Luo G."/>
            <person name="Guo H."/>
            <person name="Ma Y."/>
            <person name="Sun W."/>
        </authorList>
    </citation>
    <scope>NUCLEOTIDE SEQUENCE [LARGE SCALE GENOMIC DNA]</scope>
    <source>
        <strain evidence="3">cv. Malutang</strain>
    </source>
</reference>
<evidence type="ECO:0000313" key="3">
    <source>
        <dbReference type="Proteomes" id="UP000323000"/>
    </source>
</evidence>
<accession>A0A5C7ISI2</accession>
<comment type="caution">
    <text evidence="2">The sequence shown here is derived from an EMBL/GenBank/DDBJ whole genome shotgun (WGS) entry which is preliminary data.</text>
</comment>
<dbReference type="InterPro" id="IPR000626">
    <property type="entry name" value="Ubiquitin-like_dom"/>
</dbReference>
<evidence type="ECO:0000313" key="2">
    <source>
        <dbReference type="EMBL" id="TXG72353.1"/>
    </source>
</evidence>
<dbReference type="PROSITE" id="PS50053">
    <property type="entry name" value="UBIQUITIN_2"/>
    <property type="match status" value="1"/>
</dbReference>
<dbReference type="Gene3D" id="3.10.20.90">
    <property type="entry name" value="Phosphatidylinositol 3-kinase Catalytic Subunit, Chain A, domain 1"/>
    <property type="match status" value="1"/>
</dbReference>